<dbReference type="InterPro" id="IPR050369">
    <property type="entry name" value="RBOH/FRE"/>
</dbReference>
<dbReference type="PROSITE" id="PS51384">
    <property type="entry name" value="FAD_FR"/>
    <property type="match status" value="1"/>
</dbReference>
<evidence type="ECO:0000313" key="4">
    <source>
        <dbReference type="EMBL" id="KAK9901249.1"/>
    </source>
</evidence>
<evidence type="ECO:0000313" key="5">
    <source>
        <dbReference type="Proteomes" id="UP001491310"/>
    </source>
</evidence>
<dbReference type="InterPro" id="IPR013112">
    <property type="entry name" value="FAD-bd_8"/>
</dbReference>
<reference evidence="4 5" key="1">
    <citation type="journal article" date="2024" name="Nat. Commun.">
        <title>Phylogenomics reveals the evolutionary origins of lichenization in chlorophyte algae.</title>
        <authorList>
            <person name="Puginier C."/>
            <person name="Libourel C."/>
            <person name="Otte J."/>
            <person name="Skaloud P."/>
            <person name="Haon M."/>
            <person name="Grisel S."/>
            <person name="Petersen M."/>
            <person name="Berrin J.G."/>
            <person name="Delaux P.M."/>
            <person name="Dal Grande F."/>
            <person name="Keller J."/>
        </authorList>
    </citation>
    <scope>NUCLEOTIDE SEQUENCE [LARGE SCALE GENOMIC DNA]</scope>
    <source>
        <strain evidence="4 5">SAG 216-7</strain>
    </source>
</reference>
<keyword evidence="5" id="KW-1185">Reference proteome</keyword>
<dbReference type="InterPro" id="IPR013121">
    <property type="entry name" value="Fe_red_NAD-bd_6"/>
</dbReference>
<keyword evidence="1" id="KW-0560">Oxidoreductase</keyword>
<proteinExistence type="predicted"/>
<dbReference type="EMBL" id="JALJOT010000018">
    <property type="protein sequence ID" value="KAK9901249.1"/>
    <property type="molecule type" value="Genomic_DNA"/>
</dbReference>
<dbReference type="PANTHER" id="PTHR11972:SF153">
    <property type="entry name" value="SUPEROXIDE-GENERATING NADPH OXIDASE HEAVY CHAIN SUBUNIT A"/>
    <property type="match status" value="1"/>
</dbReference>
<dbReference type="PANTHER" id="PTHR11972">
    <property type="entry name" value="NADPH OXIDASE"/>
    <property type="match status" value="1"/>
</dbReference>
<evidence type="ECO:0000259" key="3">
    <source>
        <dbReference type="PROSITE" id="PS51384"/>
    </source>
</evidence>
<dbReference type="Pfam" id="PF08030">
    <property type="entry name" value="NAD_binding_6"/>
    <property type="match status" value="1"/>
</dbReference>
<dbReference type="InterPro" id="IPR039261">
    <property type="entry name" value="FNR_nucleotide-bd"/>
</dbReference>
<dbReference type="SUPFAM" id="SSF63380">
    <property type="entry name" value="Riboflavin synthase domain-like"/>
    <property type="match status" value="1"/>
</dbReference>
<evidence type="ECO:0000256" key="2">
    <source>
        <dbReference type="SAM" id="MobiDB-lite"/>
    </source>
</evidence>
<accession>A0ABR2YAS8</accession>
<feature type="compositionally biased region" description="Low complexity" evidence="2">
    <location>
        <begin position="93"/>
        <end position="105"/>
    </location>
</feature>
<dbReference type="Proteomes" id="UP001491310">
    <property type="component" value="Unassembled WGS sequence"/>
</dbReference>
<protein>
    <recommendedName>
        <fullName evidence="3">FAD-binding FR-type domain-containing protein</fullName>
    </recommendedName>
</protein>
<sequence length="315" mass="34245">MGASILDPGVLTLELAKPPGFSYIPGQYVLMQCGDISSYEWHPFTLTSAPDDNFLQVHISNAGDWTGALHARFCATMQLTRSDKGALMQSLTESSEQPESPSSAPGTTSPFCNGPEVGSGQVHAAGAQTSKVPKQAVAEMTDLISQNIVSHRPQARVSLSSERVSSEYVITVAESPDTADGKADNVEQRKAYMHWVVRDPRAAGWLKYEFEIASLLDVSGDVFKSHIHVTGKHHAQEVTSSNFWAPDPQLPSNVELTNGRPDFETILKGIQADVGRARVGVFLCGPLPVREHLRKLCAELTKAGDTTFVFHAERF</sequence>
<dbReference type="Pfam" id="PF08022">
    <property type="entry name" value="FAD_binding_8"/>
    <property type="match status" value="1"/>
</dbReference>
<comment type="caution">
    <text evidence="4">The sequence shown here is derived from an EMBL/GenBank/DDBJ whole genome shotgun (WGS) entry which is preliminary data.</text>
</comment>
<dbReference type="InterPro" id="IPR017938">
    <property type="entry name" value="Riboflavin_synthase-like_b-brl"/>
</dbReference>
<dbReference type="Gene3D" id="3.40.50.80">
    <property type="entry name" value="Nucleotide-binding domain of ferredoxin-NADP reductase (FNR) module"/>
    <property type="match status" value="1"/>
</dbReference>
<evidence type="ECO:0000256" key="1">
    <source>
        <dbReference type="ARBA" id="ARBA00023002"/>
    </source>
</evidence>
<dbReference type="Gene3D" id="2.40.30.10">
    <property type="entry name" value="Translation factors"/>
    <property type="match status" value="1"/>
</dbReference>
<dbReference type="InterPro" id="IPR017927">
    <property type="entry name" value="FAD-bd_FR_type"/>
</dbReference>
<feature type="region of interest" description="Disordered" evidence="2">
    <location>
        <begin position="86"/>
        <end position="130"/>
    </location>
</feature>
<gene>
    <name evidence="4" type="ORF">WJX75_002422</name>
</gene>
<organism evidence="4 5">
    <name type="scientific">Coccomyxa subellipsoidea</name>
    <dbReference type="NCBI Taxonomy" id="248742"/>
    <lineage>
        <taxon>Eukaryota</taxon>
        <taxon>Viridiplantae</taxon>
        <taxon>Chlorophyta</taxon>
        <taxon>core chlorophytes</taxon>
        <taxon>Trebouxiophyceae</taxon>
        <taxon>Trebouxiophyceae incertae sedis</taxon>
        <taxon>Coccomyxaceae</taxon>
        <taxon>Coccomyxa</taxon>
    </lineage>
</organism>
<name>A0ABR2YAS8_9CHLO</name>
<feature type="domain" description="FAD-binding FR-type" evidence="3">
    <location>
        <begin position="1"/>
        <end position="105"/>
    </location>
</feature>